<dbReference type="SUPFAM" id="SSF57414">
    <property type="entry name" value="Hairpin loop containing domain-like"/>
    <property type="match status" value="1"/>
</dbReference>
<name>A0A8W8NYD3_MAGGI</name>
<evidence type="ECO:0000259" key="4">
    <source>
        <dbReference type="PROSITE" id="PS50923"/>
    </source>
</evidence>
<evidence type="ECO:0000256" key="3">
    <source>
        <dbReference type="PROSITE-ProRule" id="PRU00302"/>
    </source>
</evidence>
<feature type="domain" description="Sushi" evidence="4">
    <location>
        <begin position="138"/>
        <end position="197"/>
    </location>
</feature>
<evidence type="ECO:0000256" key="2">
    <source>
        <dbReference type="ARBA" id="ARBA00023157"/>
    </source>
</evidence>
<protein>
    <recommendedName>
        <fullName evidence="4">Sushi domain-containing protein</fullName>
    </recommendedName>
</protein>
<dbReference type="Proteomes" id="UP000005408">
    <property type="component" value="Unassembled WGS sequence"/>
</dbReference>
<sequence length="333" mass="37872">MPPLNDILRFNLKICLVFPISRCFADLRHGYSMLQYGHKLERRMISSYDKYSILDCVEDCLRTTRCRSVNYHQGAHFCQTNFKTNVSTPAQYIEKPGWIYSNIEDWDRDIAGACSTSNCALNEKCIPKPFGEHDCVLSDCGIPSNEGFSMGEIQEWDAIGITRRIHIRCALGYNQQGSEVFVCRSNGSWRTDLNCTLKTCPVGYTEATSNVTKTCLRFVDTPTLYPNATLDCKKDGGDLIKLDTEPLKNIFLKFIDGYIDTTTNNNIWIQAEEDGEGKETESWCTRVLLYQDKANTGKQGKQISIQTFWFQMSCTSFAWYVVVGMPGSLRTQL</sequence>
<organism evidence="5 6">
    <name type="scientific">Magallana gigas</name>
    <name type="common">Pacific oyster</name>
    <name type="synonym">Crassostrea gigas</name>
    <dbReference type="NCBI Taxonomy" id="29159"/>
    <lineage>
        <taxon>Eukaryota</taxon>
        <taxon>Metazoa</taxon>
        <taxon>Spiralia</taxon>
        <taxon>Lophotrochozoa</taxon>
        <taxon>Mollusca</taxon>
        <taxon>Bivalvia</taxon>
        <taxon>Autobranchia</taxon>
        <taxon>Pteriomorphia</taxon>
        <taxon>Ostreida</taxon>
        <taxon>Ostreoidea</taxon>
        <taxon>Ostreidae</taxon>
        <taxon>Magallana</taxon>
    </lineage>
</organism>
<dbReference type="InterPro" id="IPR016187">
    <property type="entry name" value="CTDL_fold"/>
</dbReference>
<comment type="caution">
    <text evidence="3">Lacks conserved residue(s) required for the propagation of feature annotation.</text>
</comment>
<dbReference type="Gene3D" id="3.10.100.10">
    <property type="entry name" value="Mannose-Binding Protein A, subunit A"/>
    <property type="match status" value="1"/>
</dbReference>
<dbReference type="EnsemblMetazoa" id="G8171.2">
    <property type="protein sequence ID" value="G8171.2:cds"/>
    <property type="gene ID" value="G8171"/>
</dbReference>
<accession>A0A8W8NYD3</accession>
<feature type="disulfide bond" evidence="3">
    <location>
        <begin position="140"/>
        <end position="183"/>
    </location>
</feature>
<dbReference type="InterPro" id="IPR003609">
    <property type="entry name" value="Pan_app"/>
</dbReference>
<dbReference type="SUPFAM" id="SSF57535">
    <property type="entry name" value="Complement control module/SCR domain"/>
    <property type="match status" value="1"/>
</dbReference>
<evidence type="ECO:0000256" key="1">
    <source>
        <dbReference type="ARBA" id="ARBA00022729"/>
    </source>
</evidence>
<dbReference type="Pfam" id="PF00024">
    <property type="entry name" value="PAN_1"/>
    <property type="match status" value="1"/>
</dbReference>
<dbReference type="AlphaFoldDB" id="A0A8W8NYD3"/>
<dbReference type="InterPro" id="IPR000436">
    <property type="entry name" value="Sushi_SCR_CCP_dom"/>
</dbReference>
<keyword evidence="2 3" id="KW-1015">Disulfide bond</keyword>
<proteinExistence type="predicted"/>
<keyword evidence="6" id="KW-1185">Reference proteome</keyword>
<keyword evidence="1" id="KW-0732">Signal</keyword>
<dbReference type="PROSITE" id="PS50923">
    <property type="entry name" value="SUSHI"/>
    <property type="match status" value="1"/>
</dbReference>
<dbReference type="SUPFAM" id="SSF56436">
    <property type="entry name" value="C-type lectin-like"/>
    <property type="match status" value="1"/>
</dbReference>
<dbReference type="InterPro" id="IPR016186">
    <property type="entry name" value="C-type_lectin-like/link_sf"/>
</dbReference>
<dbReference type="InterPro" id="IPR035976">
    <property type="entry name" value="Sushi/SCR/CCP_sf"/>
</dbReference>
<evidence type="ECO:0000313" key="6">
    <source>
        <dbReference type="Proteomes" id="UP000005408"/>
    </source>
</evidence>
<evidence type="ECO:0000313" key="5">
    <source>
        <dbReference type="EnsemblMetazoa" id="G8171.2:cds"/>
    </source>
</evidence>
<keyword evidence="3" id="KW-0768">Sushi</keyword>
<reference evidence="5" key="1">
    <citation type="submission" date="2022-08" db="UniProtKB">
        <authorList>
            <consortium name="EnsemblMetazoa"/>
        </authorList>
    </citation>
    <scope>IDENTIFICATION</scope>
    <source>
        <strain evidence="5">05x7-T-G4-1.051#20</strain>
    </source>
</reference>